<sequence length="340" mass="38399">MDNDTTAGLTTNEPTEMERLSVLEERVCPLCSSKINFFFINYFEKFLMCENTECEFPFGYEDLQFAKVDNPDNPETGSIRTKQSFSSPSSISGITVSDVDQLYQACESENNLPDQVPVSLSRPTRPRQSNILKNVAPLNSLHSEIMKMNSQMKISDLTDKKLIKNLYKLQNCTGAQLLKPQELTTLKRGECQKQTEVKININQMENDISVIKIELLSSEVSEEKLGRAPNARPYGRGCRFTPDEEGEYRVIQKYLTELEAHENISWFSYSLPAEQDFKVAIRGIPVDTSPEDITAGLRDLGFAAECARPIRARKGRKGLRQSLARRVTRESEDSGTTTEA</sequence>
<proteinExistence type="predicted"/>
<evidence type="ECO:0000313" key="3">
    <source>
        <dbReference type="Proteomes" id="UP001152562"/>
    </source>
</evidence>
<evidence type="ECO:0000256" key="1">
    <source>
        <dbReference type="SAM" id="MobiDB-lite"/>
    </source>
</evidence>
<dbReference type="Proteomes" id="UP001152562">
    <property type="component" value="Unassembled WGS sequence"/>
</dbReference>
<gene>
    <name evidence="2" type="ORF">PIBRA_LOCUS12492</name>
</gene>
<dbReference type="AlphaFoldDB" id="A0A9P0TZX5"/>
<evidence type="ECO:0000313" key="2">
    <source>
        <dbReference type="EMBL" id="CAH4036732.1"/>
    </source>
</evidence>
<dbReference type="EMBL" id="CALOZG010000079">
    <property type="protein sequence ID" value="CAH4036732.1"/>
    <property type="molecule type" value="Genomic_DNA"/>
</dbReference>
<protein>
    <submittedName>
        <fullName evidence="2">Uncharacterized protein</fullName>
    </submittedName>
</protein>
<reference evidence="2" key="1">
    <citation type="submission" date="2022-05" db="EMBL/GenBank/DDBJ databases">
        <authorList>
            <person name="Okamura Y."/>
        </authorList>
    </citation>
    <scope>NUCLEOTIDE SEQUENCE</scope>
</reference>
<name>A0A9P0TZX5_PIEBR</name>
<feature type="region of interest" description="Disordered" evidence="1">
    <location>
        <begin position="315"/>
        <end position="340"/>
    </location>
</feature>
<comment type="caution">
    <text evidence="2">The sequence shown here is derived from an EMBL/GenBank/DDBJ whole genome shotgun (WGS) entry which is preliminary data.</text>
</comment>
<organism evidence="2 3">
    <name type="scientific">Pieris brassicae</name>
    <name type="common">White butterfly</name>
    <name type="synonym">Large white butterfly</name>
    <dbReference type="NCBI Taxonomy" id="7116"/>
    <lineage>
        <taxon>Eukaryota</taxon>
        <taxon>Metazoa</taxon>
        <taxon>Ecdysozoa</taxon>
        <taxon>Arthropoda</taxon>
        <taxon>Hexapoda</taxon>
        <taxon>Insecta</taxon>
        <taxon>Pterygota</taxon>
        <taxon>Neoptera</taxon>
        <taxon>Endopterygota</taxon>
        <taxon>Lepidoptera</taxon>
        <taxon>Glossata</taxon>
        <taxon>Ditrysia</taxon>
        <taxon>Papilionoidea</taxon>
        <taxon>Pieridae</taxon>
        <taxon>Pierinae</taxon>
        <taxon>Pieris</taxon>
    </lineage>
</organism>
<accession>A0A9P0TZX5</accession>
<keyword evidence="3" id="KW-1185">Reference proteome</keyword>